<gene>
    <name evidence="3" type="ORF">NATSA_10580</name>
</gene>
<dbReference type="Pfam" id="PF00106">
    <property type="entry name" value="adh_short"/>
    <property type="match status" value="1"/>
</dbReference>
<dbReference type="Proteomes" id="UP000673975">
    <property type="component" value="Unassembled WGS sequence"/>
</dbReference>
<dbReference type="Gene3D" id="3.40.50.720">
    <property type="entry name" value="NAD(P)-binding Rossmann-like Domain"/>
    <property type="match status" value="1"/>
</dbReference>
<keyword evidence="4" id="KW-1185">Reference proteome</keyword>
<accession>A0A8J7RSR3</accession>
<dbReference type="InterPro" id="IPR036291">
    <property type="entry name" value="NAD(P)-bd_dom_sf"/>
</dbReference>
<dbReference type="AlphaFoldDB" id="A0A8J7RSR3"/>
<evidence type="ECO:0000313" key="4">
    <source>
        <dbReference type="Proteomes" id="UP000673975"/>
    </source>
</evidence>
<dbReference type="EMBL" id="JAFIDN010000008">
    <property type="protein sequence ID" value="MBP3193109.1"/>
    <property type="molecule type" value="Genomic_DNA"/>
</dbReference>
<comment type="similarity">
    <text evidence="1 2">Belongs to the short-chain dehydrogenases/reductases (SDR) family.</text>
</comment>
<dbReference type="InterPro" id="IPR020904">
    <property type="entry name" value="Sc_DH/Rdtase_CS"/>
</dbReference>
<dbReference type="InterPro" id="IPR002347">
    <property type="entry name" value="SDR_fam"/>
</dbReference>
<dbReference type="PROSITE" id="PS00061">
    <property type="entry name" value="ADH_SHORT"/>
    <property type="match status" value="1"/>
</dbReference>
<organism evidence="3 4">
    <name type="scientific">Natronogracilivirga saccharolytica</name>
    <dbReference type="NCBI Taxonomy" id="2812953"/>
    <lineage>
        <taxon>Bacteria</taxon>
        <taxon>Pseudomonadati</taxon>
        <taxon>Balneolota</taxon>
        <taxon>Balneolia</taxon>
        <taxon>Balneolales</taxon>
        <taxon>Cyclonatronaceae</taxon>
        <taxon>Natronogracilivirga</taxon>
    </lineage>
</organism>
<dbReference type="CDD" id="cd05233">
    <property type="entry name" value="SDR_c"/>
    <property type="match status" value="1"/>
</dbReference>
<proteinExistence type="inferred from homology"/>
<comment type="caution">
    <text evidence="3">The sequence shown here is derived from an EMBL/GenBank/DDBJ whole genome shotgun (WGS) entry which is preliminary data.</text>
</comment>
<dbReference type="FunFam" id="3.40.50.720:FF:000084">
    <property type="entry name" value="Short-chain dehydrogenase reductase"/>
    <property type="match status" value="1"/>
</dbReference>
<evidence type="ECO:0000256" key="1">
    <source>
        <dbReference type="ARBA" id="ARBA00006484"/>
    </source>
</evidence>
<dbReference type="PRINTS" id="PR00081">
    <property type="entry name" value="GDHRDH"/>
</dbReference>
<sequence length="367" mass="39109">MPKKGISRKNFIENSALGMAGLALGGSAASGSAGTASASRTSPGESDYSHFRDAVVLITGATSGIGEATARLFAGAGAKVFFCGRRRELGKQVEESIRNDGGEVTYYYADVREESKVRDFVDACKDTYGRIDIAFNNAGIEGPNGGFDEISMDGEMGYHDLIKTNVDGVIYSMRYQLPVMREQQSGIIINVGSMLSHRGSDTWGAYAASKHAVIGMTRSAAIPNAQHGIRVMSLSPGGTRTDLLKRFMGGSLDGAGANSPMGRIAEPEEIGYIVMGMCDPNMKFLNGDDVKGDEHPRNGKKLDRQTDGTVAALCRDSTARFECHIADRISIPPAESHLLLLIANPQPPELPDTSLHLRGQAGVHPAL</sequence>
<reference evidence="3" key="1">
    <citation type="submission" date="2021-02" db="EMBL/GenBank/DDBJ databases">
        <title>Natronogracilivirga saccharolytica gen. nov. sp. nov. a new anaerobic, haloalkiliphilic carbohydrate-fermenting bacterium from soda lake and proposing of Cyclonatronumiaceae fam. nov. in the phylum Balneolaeota.</title>
        <authorList>
            <person name="Zhilina T.N."/>
            <person name="Sorokin D.Y."/>
            <person name="Zavarzina D.G."/>
            <person name="Toshchakov S.V."/>
            <person name="Kublanov I.V."/>
        </authorList>
    </citation>
    <scope>NUCLEOTIDE SEQUENCE</scope>
    <source>
        <strain evidence="3">Z-1702</strain>
    </source>
</reference>
<evidence type="ECO:0000313" key="3">
    <source>
        <dbReference type="EMBL" id="MBP3193109.1"/>
    </source>
</evidence>
<dbReference type="PROSITE" id="PS51318">
    <property type="entry name" value="TAT"/>
    <property type="match status" value="1"/>
</dbReference>
<dbReference type="PANTHER" id="PTHR42820">
    <property type="entry name" value="SHORT-CHAIN DEHYDROGENASE REDUCTASE"/>
    <property type="match status" value="1"/>
</dbReference>
<dbReference type="RefSeq" id="WP_210512423.1">
    <property type="nucleotide sequence ID" value="NZ_JAFIDN010000008.1"/>
</dbReference>
<dbReference type="PANTHER" id="PTHR42820:SF1">
    <property type="entry name" value="SHORT-CHAIN DEHYDROGENASE_REDUCTASE FAMILY PROTEIN"/>
    <property type="match status" value="1"/>
</dbReference>
<dbReference type="SUPFAM" id="SSF51735">
    <property type="entry name" value="NAD(P)-binding Rossmann-fold domains"/>
    <property type="match status" value="1"/>
</dbReference>
<dbReference type="PRINTS" id="PR00080">
    <property type="entry name" value="SDRFAMILY"/>
</dbReference>
<protein>
    <submittedName>
        <fullName evidence="3">SDR family oxidoreductase</fullName>
    </submittedName>
</protein>
<dbReference type="InterPro" id="IPR006311">
    <property type="entry name" value="TAT_signal"/>
</dbReference>
<evidence type="ECO:0000256" key="2">
    <source>
        <dbReference type="RuleBase" id="RU000363"/>
    </source>
</evidence>
<name>A0A8J7RSR3_9BACT</name>